<evidence type="ECO:0000256" key="1">
    <source>
        <dbReference type="SAM" id="MobiDB-lite"/>
    </source>
</evidence>
<dbReference type="GeneID" id="18165411"/>
<dbReference type="RefSeq" id="XP_006668599.1">
    <property type="nucleotide sequence ID" value="XM_006668536.1"/>
</dbReference>
<feature type="region of interest" description="Disordered" evidence="1">
    <location>
        <begin position="131"/>
        <end position="178"/>
    </location>
</feature>
<dbReference type="AlphaFoldDB" id="G3JAE5"/>
<feature type="compositionally biased region" description="Basic residues" evidence="1">
    <location>
        <begin position="157"/>
        <end position="166"/>
    </location>
</feature>
<gene>
    <name evidence="2" type="ORF">CCM_03385</name>
</gene>
<organism evidence="2 3">
    <name type="scientific">Cordyceps militaris (strain CM01)</name>
    <name type="common">Caterpillar fungus</name>
    <dbReference type="NCBI Taxonomy" id="983644"/>
    <lineage>
        <taxon>Eukaryota</taxon>
        <taxon>Fungi</taxon>
        <taxon>Dikarya</taxon>
        <taxon>Ascomycota</taxon>
        <taxon>Pezizomycotina</taxon>
        <taxon>Sordariomycetes</taxon>
        <taxon>Hypocreomycetidae</taxon>
        <taxon>Hypocreales</taxon>
        <taxon>Cordycipitaceae</taxon>
        <taxon>Cordyceps</taxon>
    </lineage>
</organism>
<dbReference type="VEuPathDB" id="FungiDB:CCM_03385"/>
<dbReference type="InParanoid" id="G3JAE5"/>
<keyword evidence="3" id="KW-1185">Reference proteome</keyword>
<evidence type="ECO:0000313" key="3">
    <source>
        <dbReference type="Proteomes" id="UP000001610"/>
    </source>
</evidence>
<sequence>MTGYFDLILIMTFEAARPVILTGVMPKTCPGWQCGCSAAWTTGYKGCASPTSMLLALVKGGIVAHSVTQCRLSDGGCHWPFPGSVGAYNAQRVHSRTACGVSQPQVAMSHEVQHGSLLATPLEEFSQAGGSAAWDGISTPTPRSLAVKPSLKEAHGQIRHPTKRRTPFLNESRASSFQ</sequence>
<proteinExistence type="predicted"/>
<reference evidence="2 3" key="1">
    <citation type="journal article" date="2011" name="Genome Biol.">
        <title>Genome sequence of the insect pathogenic fungus Cordyceps militaris, a valued traditional Chinese medicine.</title>
        <authorList>
            <person name="Zheng P."/>
            <person name="Xia Y."/>
            <person name="Xiao G."/>
            <person name="Xiong C."/>
            <person name="Hu X."/>
            <person name="Zhang S."/>
            <person name="Zheng H."/>
            <person name="Huang Y."/>
            <person name="Zhou Y."/>
            <person name="Wang S."/>
            <person name="Zhao G.P."/>
            <person name="Liu X."/>
            <person name="St Leger R.J."/>
            <person name="Wang C."/>
        </authorList>
    </citation>
    <scope>NUCLEOTIDE SEQUENCE [LARGE SCALE GENOMIC DNA]</scope>
    <source>
        <strain evidence="2 3">CM01</strain>
    </source>
</reference>
<dbReference type="KEGG" id="cmt:CCM_03385"/>
<protein>
    <submittedName>
        <fullName evidence="2">Uncharacterized protein</fullName>
    </submittedName>
</protein>
<evidence type="ECO:0000313" key="2">
    <source>
        <dbReference type="EMBL" id="EGX95113.1"/>
    </source>
</evidence>
<dbReference type="EMBL" id="JH126400">
    <property type="protein sequence ID" value="EGX95113.1"/>
    <property type="molecule type" value="Genomic_DNA"/>
</dbReference>
<accession>G3JAE5</accession>
<dbReference type="HOGENOM" id="CLU_1510538_0_0_1"/>
<name>G3JAE5_CORMM</name>
<dbReference type="Proteomes" id="UP000001610">
    <property type="component" value="Unassembled WGS sequence"/>
</dbReference>